<name>A0A8S3KE58_9BILA</name>
<dbReference type="GO" id="GO:0016020">
    <property type="term" value="C:membrane"/>
    <property type="evidence" value="ECO:0007669"/>
    <property type="project" value="InterPro"/>
</dbReference>
<dbReference type="EMBL" id="CAJOBH010277556">
    <property type="protein sequence ID" value="CAF5168868.1"/>
    <property type="molecule type" value="Genomic_DNA"/>
</dbReference>
<comment type="caution">
    <text evidence="2">The sequence shown here is derived from an EMBL/GenBank/DDBJ whole genome shotgun (WGS) entry which is preliminary data.</text>
</comment>
<dbReference type="EMBL" id="CAJOBI010371407">
    <property type="protein sequence ID" value="CAF5229616.1"/>
    <property type="molecule type" value="Genomic_DNA"/>
</dbReference>
<dbReference type="Proteomes" id="UP000681967">
    <property type="component" value="Unassembled WGS sequence"/>
</dbReference>
<dbReference type="GO" id="GO:0005230">
    <property type="term" value="F:extracellular ligand-gated monoatomic ion channel activity"/>
    <property type="evidence" value="ECO:0007669"/>
    <property type="project" value="InterPro"/>
</dbReference>
<dbReference type="EMBL" id="CAJOBJ010386424">
    <property type="protein sequence ID" value="CAF5229139.1"/>
    <property type="molecule type" value="Genomic_DNA"/>
</dbReference>
<dbReference type="Proteomes" id="UP000676336">
    <property type="component" value="Unassembled WGS sequence"/>
</dbReference>
<evidence type="ECO:0000313" key="1">
    <source>
        <dbReference type="EMBL" id="CAF5168868.1"/>
    </source>
</evidence>
<gene>
    <name evidence="1" type="ORF">BYL167_LOCUS76742</name>
    <name evidence="2" type="ORF">GIL414_LOCUS88523</name>
    <name evidence="3" type="ORF">SMN809_LOCUS86536</name>
</gene>
<evidence type="ECO:0000313" key="2">
    <source>
        <dbReference type="EMBL" id="CAF5229139.1"/>
    </source>
</evidence>
<dbReference type="Proteomes" id="UP000681720">
    <property type="component" value="Unassembled WGS sequence"/>
</dbReference>
<dbReference type="SUPFAM" id="SSF63712">
    <property type="entry name" value="Nicotinic receptor ligand binding domain-like"/>
    <property type="match status" value="1"/>
</dbReference>
<accession>A0A8S3KE58</accession>
<evidence type="ECO:0000313" key="4">
    <source>
        <dbReference type="Proteomes" id="UP000681720"/>
    </source>
</evidence>
<evidence type="ECO:0000313" key="3">
    <source>
        <dbReference type="EMBL" id="CAF5229616.1"/>
    </source>
</evidence>
<organism evidence="2 4">
    <name type="scientific">Rotaria magnacalcarata</name>
    <dbReference type="NCBI Taxonomy" id="392030"/>
    <lineage>
        <taxon>Eukaryota</taxon>
        <taxon>Metazoa</taxon>
        <taxon>Spiralia</taxon>
        <taxon>Gnathifera</taxon>
        <taxon>Rotifera</taxon>
        <taxon>Eurotatoria</taxon>
        <taxon>Bdelloidea</taxon>
        <taxon>Philodinida</taxon>
        <taxon>Philodinidae</taxon>
        <taxon>Rotaria</taxon>
    </lineage>
</organism>
<dbReference type="InterPro" id="IPR036734">
    <property type="entry name" value="Neur_chan_lig-bd_sf"/>
</dbReference>
<dbReference type="AlphaFoldDB" id="A0A8S3KE58"/>
<protein>
    <submittedName>
        <fullName evidence="2">Uncharacterized protein</fullName>
    </submittedName>
</protein>
<proteinExistence type="predicted"/>
<dbReference type="Gene3D" id="2.70.170.10">
    <property type="entry name" value="Neurotransmitter-gated ion-channel ligand-binding domain"/>
    <property type="match status" value="1"/>
</dbReference>
<reference evidence="2" key="1">
    <citation type="submission" date="2021-02" db="EMBL/GenBank/DDBJ databases">
        <authorList>
            <person name="Nowell W R."/>
        </authorList>
    </citation>
    <scope>NUCLEOTIDE SEQUENCE</scope>
</reference>
<sequence>PVDKQICQLLIGSFANAVSDIKYGWRLGNNKSVNFDTKVLLSQFDLIQYSQYDEISYINGRT</sequence>
<feature type="non-terminal residue" evidence="2">
    <location>
        <position position="1"/>
    </location>
</feature>